<keyword evidence="4" id="KW-1185">Reference proteome</keyword>
<dbReference type="Pfam" id="PF20255">
    <property type="entry name" value="DUF6606"/>
    <property type="match status" value="1"/>
</dbReference>
<dbReference type="EMBL" id="CP051140">
    <property type="protein sequence ID" value="QIW97700.1"/>
    <property type="molecule type" value="Genomic_DNA"/>
</dbReference>
<feature type="compositionally biased region" description="Polar residues" evidence="1">
    <location>
        <begin position="387"/>
        <end position="404"/>
    </location>
</feature>
<name>A0A6H0XSR4_9PEZI</name>
<feature type="region of interest" description="Disordered" evidence="1">
    <location>
        <begin position="385"/>
        <end position="407"/>
    </location>
</feature>
<proteinExistence type="predicted"/>
<dbReference type="Proteomes" id="UP000503462">
    <property type="component" value="Chromosome 2"/>
</dbReference>
<dbReference type="InterPro" id="IPR046541">
    <property type="entry name" value="DUF6606"/>
</dbReference>
<evidence type="ECO:0000256" key="1">
    <source>
        <dbReference type="SAM" id="MobiDB-lite"/>
    </source>
</evidence>
<evidence type="ECO:0000259" key="2">
    <source>
        <dbReference type="Pfam" id="PF20255"/>
    </source>
</evidence>
<protein>
    <recommendedName>
        <fullName evidence="2">DUF6606 domain-containing protein</fullName>
    </recommendedName>
</protein>
<evidence type="ECO:0000313" key="3">
    <source>
        <dbReference type="EMBL" id="QIW97700.1"/>
    </source>
</evidence>
<accession>A0A6H0XSR4</accession>
<gene>
    <name evidence="3" type="ORF">AMS68_003218</name>
</gene>
<sequence>MEDDTPTNSATLSQQVLSWMVYNIFLPSYLPTEGQRTAAVESEVLTSLMAIVHDFSASPITSTERDAVTRVLDLLRSIHEIHDYTDLDRVCIVKEQELRAAIMKLSKGDGGSIVIHIAAQNAAIMLTCADQDIVIDSFELSPPNADVYRNNGRLFRSFPNESCRVKISHFIEESFLSTFTSTVAKLARQSVGAMQPRITKASQSLVEDRDTPHPFLVTRWLAGFVQGMSSTAHAQGKIEKHTREEVMWNNSRFPWRRSPVWLLFRVSMQLTLSHCMYSEELALLLYKRLMIAIMVGVYSQAYETSWDSTWLHGMHQKIAGRLAKLQGMLPPTEVAKIDSLLLPKLQVLHSNGNHQQHVDRYNFDLSDLGATFDNDTMRIQDSGLENKITTSRARQSHSNASPSQRLAGVRALNPEALPSLDDFYDAEGGFLAGHMQSIALGMVEAWLDNHLVDWAAVELHGPDSCVVLVQFLGRYNAIASRLYQGDPQSQSRKVLNCVRLFIELDKAAVVLHPVLRQYTTGIFSAQLQHLLTVTVEQEHRLHAAEEHLLTREQDTLPYDAVLDRTMDENSFSVKLFNASDKHKGLLRHIQEQDALRRQAKLDELEASKQQLIADRQRLDSPEHRRMHDRPRAGCQTCFDLEQLELITIDRFEVSLPSLSLDAQKVVYGLQMETIPAAWREATQIMKNDVFKDTYGYQIPVREAFHLKDDPFLAQYFVEPPLYQRLGLASTTKATTLSHRRAVRVAQSVQRDLIAENGFLYRVIDRVSWTQPIATYCSSYVQDVCGHAVATKRLQPVVLPEVITRHPDHNALQAHTMPDLPGIMQHELLHLYAHLQAYDTRLVRMVQSIKGQGFDLNNEEVVLVFMQCLYGGGHPMEPRRRPGNTPLRVPGAQLSQYQLAWEFVSVLQEHLSRIESNKEAFNAMAFLIGAATRITDCCNDTRVGTACEILLSRARKITFGWLVELLESVPASSSRLGQSVRTALLVLMTFDVQRNLQALVHKNDNIALILSCMILLFQERSSLRTHDEITNILYNRYTRLLWRLLPILVPTEQSAQFWDQAVGHFFHGFPVPGTWVDLARHERESSTVHHYTTARLGITVDLSPLTGELFVNNKPLGRLPTWFSAHRLYQRVLGNSSFDVISDTTSGLDFQSLHLHKGWRLQFGRTPRQEFILRRVTDTSSFELLDPSIMIGLYPNPFINNFVHWLDVADGTIHFCALDDAFGTTKWVLSASSPRGRSLQNGDGDIVAPMMSPFRDTFVKIFSRITRPGCVVVTRPLHGSITGVVVRIVDVPRMRFSIRVTAADKIQIMSLDFPGQHISTKPLLSLLSYPQKLLLEDDDGAEWLVLVEDSPNGLPPPPIRRMHLYTVDRSLGRLQPVEPDVRAILYLAFTHARSSYHQADLLTGCTGTEMALRWLDSARIRALQDISPDDQKLLASIALFTPLR</sequence>
<organism evidence="3 4">
    <name type="scientific">Peltaster fructicola</name>
    <dbReference type="NCBI Taxonomy" id="286661"/>
    <lineage>
        <taxon>Eukaryota</taxon>
        <taxon>Fungi</taxon>
        <taxon>Dikarya</taxon>
        <taxon>Ascomycota</taxon>
        <taxon>Pezizomycotina</taxon>
        <taxon>Dothideomycetes</taxon>
        <taxon>Dothideomycetes incertae sedis</taxon>
        <taxon>Peltaster</taxon>
    </lineage>
</organism>
<feature type="domain" description="DUF6606" evidence="2">
    <location>
        <begin position="21"/>
        <end position="295"/>
    </location>
</feature>
<evidence type="ECO:0000313" key="4">
    <source>
        <dbReference type="Proteomes" id="UP000503462"/>
    </source>
</evidence>
<reference evidence="3 4" key="1">
    <citation type="journal article" date="2016" name="Sci. Rep.">
        <title>Peltaster fructicola genome reveals evolution from an invasive phytopathogen to an ectophytic parasite.</title>
        <authorList>
            <person name="Xu C."/>
            <person name="Chen H."/>
            <person name="Gleason M.L."/>
            <person name="Xu J.R."/>
            <person name="Liu H."/>
            <person name="Zhang R."/>
            <person name="Sun G."/>
        </authorList>
    </citation>
    <scope>NUCLEOTIDE SEQUENCE [LARGE SCALE GENOMIC DNA]</scope>
    <source>
        <strain evidence="3 4">LNHT1506</strain>
    </source>
</reference>
<dbReference type="OrthoDB" id="3182339at2759"/>